<feature type="region of interest" description="Disordered" evidence="1">
    <location>
        <begin position="198"/>
        <end position="222"/>
    </location>
</feature>
<sequence>MADAQTLDLFDGLPLDYNFLEGGDAPADGSMSAGGGGSNTAPVSSGGVGVGGGGFVAPDDQMLLDSDVPGSSPTNMMAPKSEGEDLLTPLTFSFNSNGAAAVGPNYRVAPQHKHKRVRSNPDELQGFGMANMAPSVITPPVMGHNGMSFHQQQNMMPIGPVQAEPQVSPVPFGGAATPQGESFQEMDEFLKELSWSELNAEQQQQQQQQQMPMVSAATTGGNGMPVGGASPVAYRSQRIQDGVNELKMKRKRPVNHHSRHHSNPVDLLHNLDQFRILAQQTKQQQQVQQLQQQQQVPQQQNMNPNQGYPNPFASFQDPTVFPPPPQPNMQASMQPNMQQFQFQVPPQIASGAAHSLHARRSSLGSNLPPRAAARRRGANRSSGLSMDMSQMNLGFLSVPEEPSLTDLNPHQSPPRRSASTSASSLGSKKTGTDDANRKLYKCGRCGQPKVGHICTMPDQRNNWTQVDLEVTKGLKVMRINCHIMPVKSKWMAQCDDHEPPQLSAKAADVKREEEVEAEPLGL</sequence>
<keyword evidence="3" id="KW-1185">Reference proteome</keyword>
<accession>G4Z0V1</accession>
<dbReference type="GeneID" id="20649064"/>
<dbReference type="KEGG" id="psoj:PHYSODRAFT_349593"/>
<gene>
    <name evidence="2" type="ORF">PHYSODRAFT_349593</name>
</gene>
<dbReference type="EMBL" id="JH159152">
    <property type="protein sequence ID" value="EGZ22790.1"/>
    <property type="molecule type" value="Genomic_DNA"/>
</dbReference>
<reference evidence="2 3" key="1">
    <citation type="journal article" date="2006" name="Science">
        <title>Phytophthora genome sequences uncover evolutionary origins and mechanisms of pathogenesis.</title>
        <authorList>
            <person name="Tyler B.M."/>
            <person name="Tripathy S."/>
            <person name="Zhang X."/>
            <person name="Dehal P."/>
            <person name="Jiang R.H."/>
            <person name="Aerts A."/>
            <person name="Arredondo F.D."/>
            <person name="Baxter L."/>
            <person name="Bensasson D."/>
            <person name="Beynon J.L."/>
            <person name="Chapman J."/>
            <person name="Damasceno C.M."/>
            <person name="Dorrance A.E."/>
            <person name="Dou D."/>
            <person name="Dickerman A.W."/>
            <person name="Dubchak I.L."/>
            <person name="Garbelotto M."/>
            <person name="Gijzen M."/>
            <person name="Gordon S.G."/>
            <person name="Govers F."/>
            <person name="Grunwald N.J."/>
            <person name="Huang W."/>
            <person name="Ivors K.L."/>
            <person name="Jones R.W."/>
            <person name="Kamoun S."/>
            <person name="Krampis K."/>
            <person name="Lamour K.H."/>
            <person name="Lee M.K."/>
            <person name="McDonald W.H."/>
            <person name="Medina M."/>
            <person name="Meijer H.J."/>
            <person name="Nordberg E.K."/>
            <person name="Maclean D.J."/>
            <person name="Ospina-Giraldo M.D."/>
            <person name="Morris P.F."/>
            <person name="Phuntumart V."/>
            <person name="Putnam N.H."/>
            <person name="Rash S."/>
            <person name="Rose J.K."/>
            <person name="Sakihama Y."/>
            <person name="Salamov A.A."/>
            <person name="Savidor A."/>
            <person name="Scheuring C.F."/>
            <person name="Smith B.M."/>
            <person name="Sobral B.W."/>
            <person name="Terry A."/>
            <person name="Torto-Alalibo T.A."/>
            <person name="Win J."/>
            <person name="Xu Z."/>
            <person name="Zhang H."/>
            <person name="Grigoriev I.V."/>
            <person name="Rokhsar D.S."/>
            <person name="Boore J.L."/>
        </authorList>
    </citation>
    <scope>NUCLEOTIDE SEQUENCE [LARGE SCALE GENOMIC DNA]</scope>
    <source>
        <strain evidence="2 3">P6497</strain>
    </source>
</reference>
<evidence type="ECO:0000313" key="2">
    <source>
        <dbReference type="EMBL" id="EGZ22790.1"/>
    </source>
</evidence>
<dbReference type="AlphaFoldDB" id="G4Z0V1"/>
<feature type="region of interest" description="Disordered" evidence="1">
    <location>
        <begin position="399"/>
        <end position="440"/>
    </location>
</feature>
<evidence type="ECO:0000256" key="1">
    <source>
        <dbReference type="SAM" id="MobiDB-lite"/>
    </source>
</evidence>
<evidence type="ECO:0000313" key="3">
    <source>
        <dbReference type="Proteomes" id="UP000002640"/>
    </source>
</evidence>
<dbReference type="Proteomes" id="UP000002640">
    <property type="component" value="Unassembled WGS sequence"/>
</dbReference>
<feature type="region of interest" description="Disordered" evidence="1">
    <location>
        <begin position="288"/>
        <end position="307"/>
    </location>
</feature>
<feature type="compositionally biased region" description="Low complexity" evidence="1">
    <location>
        <begin position="414"/>
        <end position="429"/>
    </location>
</feature>
<protein>
    <submittedName>
        <fullName evidence="2">Uncharacterized protein</fullName>
    </submittedName>
</protein>
<feature type="compositionally biased region" description="Low complexity" evidence="1">
    <location>
        <begin position="288"/>
        <end position="300"/>
    </location>
</feature>
<name>G4Z0V1_PHYSP</name>
<dbReference type="InParanoid" id="G4Z0V1"/>
<feature type="region of interest" description="Disordered" evidence="1">
    <location>
        <begin position="494"/>
        <end position="522"/>
    </location>
</feature>
<proteinExistence type="predicted"/>
<dbReference type="OMA" id="NRKMYKC"/>
<dbReference type="RefSeq" id="XP_009518078.1">
    <property type="nucleotide sequence ID" value="XM_009519783.1"/>
</dbReference>
<feature type="region of interest" description="Disordered" evidence="1">
    <location>
        <begin position="352"/>
        <end position="386"/>
    </location>
</feature>
<organism evidence="2 3">
    <name type="scientific">Phytophthora sojae (strain P6497)</name>
    <name type="common">Soybean stem and root rot agent</name>
    <name type="synonym">Phytophthora megasperma f. sp. glycines</name>
    <dbReference type="NCBI Taxonomy" id="1094619"/>
    <lineage>
        <taxon>Eukaryota</taxon>
        <taxon>Sar</taxon>
        <taxon>Stramenopiles</taxon>
        <taxon>Oomycota</taxon>
        <taxon>Peronosporomycetes</taxon>
        <taxon>Peronosporales</taxon>
        <taxon>Peronosporaceae</taxon>
        <taxon>Phytophthora</taxon>
    </lineage>
</organism>